<dbReference type="AlphaFoldDB" id="A0A285MEF8"/>
<keyword evidence="4 8" id="KW-0812">Transmembrane</keyword>
<dbReference type="Proteomes" id="UP000219048">
    <property type="component" value="Unassembled WGS sequence"/>
</dbReference>
<dbReference type="Pfam" id="PF00593">
    <property type="entry name" value="TonB_dep_Rec_b-barrel"/>
    <property type="match status" value="1"/>
</dbReference>
<feature type="signal peptide" evidence="10">
    <location>
        <begin position="1"/>
        <end position="23"/>
    </location>
</feature>
<keyword evidence="2 8" id="KW-0813">Transport</keyword>
<evidence type="ECO:0000313" key="13">
    <source>
        <dbReference type="EMBL" id="SNY95498.1"/>
    </source>
</evidence>
<evidence type="ECO:0000259" key="11">
    <source>
        <dbReference type="Pfam" id="PF00593"/>
    </source>
</evidence>
<protein>
    <submittedName>
        <fullName evidence="13">TonB-linked outer membrane protein, SusC/RagA family</fullName>
    </submittedName>
</protein>
<feature type="chain" id="PRO_5013080594" evidence="10">
    <location>
        <begin position="24"/>
        <end position="1071"/>
    </location>
</feature>
<dbReference type="Pfam" id="PF13715">
    <property type="entry name" value="CarbopepD_reg_2"/>
    <property type="match status" value="1"/>
</dbReference>
<dbReference type="Pfam" id="PF07715">
    <property type="entry name" value="Plug"/>
    <property type="match status" value="1"/>
</dbReference>
<evidence type="ECO:0000256" key="8">
    <source>
        <dbReference type="PROSITE-ProRule" id="PRU01360"/>
    </source>
</evidence>
<keyword evidence="5 9" id="KW-0798">TonB box</keyword>
<dbReference type="FunFam" id="2.170.130.10:FF:000008">
    <property type="entry name" value="SusC/RagA family TonB-linked outer membrane protein"/>
    <property type="match status" value="1"/>
</dbReference>
<dbReference type="InterPro" id="IPR037066">
    <property type="entry name" value="Plug_dom_sf"/>
</dbReference>
<accession>A0A285MEF8</accession>
<sequence length="1071" mass="117719">MKYSLFKNFLLLGFICAVNMTFAQTKTVSGSVKDAQGTPLPGVNVIVNGTTNGTQTDFDGLYTISVSEGETLLFSYIGMTTVSAVVSSSNTIDVTLQEDTNKLDEVVVTGYGTQVKKDLTGAVSTVDAEDLKAIPATTFSQQLQGRAAGVGIVTDASPGGEATVRIRGFGTIGNNDPLYVIDGVPSKSQSNINPNDIETIQILKDASAASIYGSRAGNGVIIITTKKGKLGKPSISYSTYYGTQSAAERVDALNARELGEYLYLADLYAGKTPSHGQYTFGSNGEVTIPDYVFPSGANEGDSGVNPDLYALEPGNIYAITRSADTDWWKEITRSAPILNHQISASGATDHARYAFSLGYFEQENIVKFDSYNRISLRANTEFKALKDRLTIGENFTVSFDNKKGGYSNDGEQNAVSGSYKHHPLLPIYDIAGNFAGSRGQNLGNNFNPYAFLERNKDDRRYRLRVLGNVFAGYKFHKNFEFRTSFGVDARVQRERDLSRPQPEYVEGNFINGSTAREEYEYQWTWLNQLTYSKTFNDVHNFNAFVAVESIQNFGEVFGASRNRFAFQTNEILSYLSLGDATTASNYGGVLLDSDFTLWSQFGKINYDYDGKYLAQFILRNDSSSRFLSASRSAVFPAFSAGWRVSDEKFMEKVGFINDLKLRYGWGQTGNQQIGDYNGFTTYRSNIFNAGYPIDGSASAPSIGFDAANFGNPNAKWETTTTNNIGLDAVMMDYRLRFELDVYDRVTTDMLFRLPASFGAGDAQAPFTNIGQITNKGFDIGLTWSDKKGDFGYSISGNLSRYTNNVDKLDDSPDTRVLGRVSRVPSLTLTEAGAPLSSFFGFKTVGIFQSQAEADAWPAYGTYNAPGKLKVADINGDGVINADDRTIIGNPHPDFTYGINLDLTYKNLALNIFGNGSYGNDIYNYVRYFADFNTFQGNRSRRALYGAWQPSNPTAPVSEWVAANPNATVPIMDANDQISSQPSSYFIEDGSYFRLKNVQLTYNFPEQLLEKGGVFSSAQIYVQGQNLATFTKYSGTNPEIQVGTENDTSLGFDNGYLPVMRTFTLGLNVTLK</sequence>
<dbReference type="NCBIfam" id="TIGR04057">
    <property type="entry name" value="SusC_RagA_signa"/>
    <property type="match status" value="1"/>
</dbReference>
<evidence type="ECO:0000256" key="6">
    <source>
        <dbReference type="ARBA" id="ARBA00023136"/>
    </source>
</evidence>
<evidence type="ECO:0000313" key="14">
    <source>
        <dbReference type="Proteomes" id="UP000219048"/>
    </source>
</evidence>
<dbReference type="InterPro" id="IPR023996">
    <property type="entry name" value="TonB-dep_OMP_SusC/RagA"/>
</dbReference>
<dbReference type="InterPro" id="IPR036942">
    <property type="entry name" value="Beta-barrel_TonB_sf"/>
</dbReference>
<dbReference type="NCBIfam" id="TIGR04056">
    <property type="entry name" value="OMP_RagA_SusC"/>
    <property type="match status" value="1"/>
</dbReference>
<comment type="similarity">
    <text evidence="8 9">Belongs to the TonB-dependent receptor family.</text>
</comment>
<dbReference type="SUPFAM" id="SSF56935">
    <property type="entry name" value="Porins"/>
    <property type="match status" value="1"/>
</dbReference>
<dbReference type="Gene3D" id="2.60.40.1120">
    <property type="entry name" value="Carboxypeptidase-like, regulatory domain"/>
    <property type="match status" value="1"/>
</dbReference>
<keyword evidence="7 8" id="KW-0998">Cell outer membrane</keyword>
<dbReference type="InterPro" id="IPR008969">
    <property type="entry name" value="CarboxyPept-like_regulatory"/>
</dbReference>
<dbReference type="InterPro" id="IPR012910">
    <property type="entry name" value="Plug_dom"/>
</dbReference>
<evidence type="ECO:0000256" key="10">
    <source>
        <dbReference type="SAM" id="SignalP"/>
    </source>
</evidence>
<comment type="subcellular location">
    <subcellularLocation>
        <location evidence="1 8">Cell outer membrane</location>
        <topology evidence="1 8">Multi-pass membrane protein</topology>
    </subcellularLocation>
</comment>
<evidence type="ECO:0000256" key="3">
    <source>
        <dbReference type="ARBA" id="ARBA00022452"/>
    </source>
</evidence>
<dbReference type="PROSITE" id="PS52016">
    <property type="entry name" value="TONB_DEPENDENT_REC_3"/>
    <property type="match status" value="1"/>
</dbReference>
<dbReference type="EMBL" id="OBEH01000001">
    <property type="protein sequence ID" value="SNY95498.1"/>
    <property type="molecule type" value="Genomic_DNA"/>
</dbReference>
<dbReference type="SUPFAM" id="SSF49464">
    <property type="entry name" value="Carboxypeptidase regulatory domain-like"/>
    <property type="match status" value="1"/>
</dbReference>
<evidence type="ECO:0000256" key="7">
    <source>
        <dbReference type="ARBA" id="ARBA00023237"/>
    </source>
</evidence>
<dbReference type="Gene3D" id="2.170.130.10">
    <property type="entry name" value="TonB-dependent receptor, plug domain"/>
    <property type="match status" value="1"/>
</dbReference>
<dbReference type="GO" id="GO:0009279">
    <property type="term" value="C:cell outer membrane"/>
    <property type="evidence" value="ECO:0007669"/>
    <property type="project" value="UniProtKB-SubCell"/>
</dbReference>
<gene>
    <name evidence="13" type="ORF">SAMN06265377_1167</name>
</gene>
<keyword evidence="10" id="KW-0732">Signal</keyword>
<dbReference type="InterPro" id="IPR023997">
    <property type="entry name" value="TonB-dep_OMP_SusC/RagA_CS"/>
</dbReference>
<evidence type="ECO:0000256" key="2">
    <source>
        <dbReference type="ARBA" id="ARBA00022448"/>
    </source>
</evidence>
<keyword evidence="14" id="KW-1185">Reference proteome</keyword>
<dbReference type="RefSeq" id="WP_097044785.1">
    <property type="nucleotide sequence ID" value="NZ_OBEH01000001.1"/>
</dbReference>
<keyword evidence="3 8" id="KW-1134">Transmembrane beta strand</keyword>
<dbReference type="Gene3D" id="2.40.170.20">
    <property type="entry name" value="TonB-dependent receptor, beta-barrel domain"/>
    <property type="match status" value="1"/>
</dbReference>
<keyword evidence="6 8" id="KW-0472">Membrane</keyword>
<evidence type="ECO:0000259" key="12">
    <source>
        <dbReference type="Pfam" id="PF07715"/>
    </source>
</evidence>
<reference evidence="14" key="1">
    <citation type="submission" date="2017-09" db="EMBL/GenBank/DDBJ databases">
        <authorList>
            <person name="Varghese N."/>
            <person name="Submissions S."/>
        </authorList>
    </citation>
    <scope>NUCLEOTIDE SEQUENCE [LARGE SCALE GENOMIC DNA]</scope>
    <source>
        <strain evidence="14">DSM 25885</strain>
    </source>
</reference>
<evidence type="ECO:0000256" key="1">
    <source>
        <dbReference type="ARBA" id="ARBA00004571"/>
    </source>
</evidence>
<feature type="domain" description="TonB-dependent receptor plug" evidence="12">
    <location>
        <begin position="116"/>
        <end position="220"/>
    </location>
</feature>
<name>A0A285MEF8_9FLAO</name>
<evidence type="ECO:0000256" key="9">
    <source>
        <dbReference type="RuleBase" id="RU003357"/>
    </source>
</evidence>
<organism evidence="13 14">
    <name type="scientific">Flagellimonas pacifica</name>
    <dbReference type="NCBI Taxonomy" id="1247520"/>
    <lineage>
        <taxon>Bacteria</taxon>
        <taxon>Pseudomonadati</taxon>
        <taxon>Bacteroidota</taxon>
        <taxon>Flavobacteriia</taxon>
        <taxon>Flavobacteriales</taxon>
        <taxon>Flavobacteriaceae</taxon>
        <taxon>Flagellimonas</taxon>
    </lineage>
</organism>
<proteinExistence type="inferred from homology"/>
<feature type="domain" description="TonB-dependent receptor-like beta-barrel" evidence="11">
    <location>
        <begin position="420"/>
        <end position="867"/>
    </location>
</feature>
<dbReference type="InterPro" id="IPR039426">
    <property type="entry name" value="TonB-dep_rcpt-like"/>
</dbReference>
<evidence type="ECO:0000256" key="5">
    <source>
        <dbReference type="ARBA" id="ARBA00023077"/>
    </source>
</evidence>
<evidence type="ECO:0000256" key="4">
    <source>
        <dbReference type="ARBA" id="ARBA00022692"/>
    </source>
</evidence>
<dbReference type="InterPro" id="IPR000531">
    <property type="entry name" value="Beta-barrel_TonB"/>
</dbReference>
<dbReference type="OrthoDB" id="9768177at2"/>